<feature type="compositionally biased region" description="Basic residues" evidence="1">
    <location>
        <begin position="55"/>
        <end position="64"/>
    </location>
</feature>
<feature type="compositionally biased region" description="Low complexity" evidence="1">
    <location>
        <begin position="299"/>
        <end position="311"/>
    </location>
</feature>
<evidence type="ECO:0000313" key="3">
    <source>
        <dbReference type="Proteomes" id="UP001189429"/>
    </source>
</evidence>
<gene>
    <name evidence="2" type="ORF">PCOR1329_LOCUS56005</name>
</gene>
<feature type="compositionally biased region" description="Low complexity" evidence="1">
    <location>
        <begin position="335"/>
        <end position="353"/>
    </location>
</feature>
<feature type="region of interest" description="Disordered" evidence="1">
    <location>
        <begin position="1"/>
        <end position="101"/>
    </location>
</feature>
<evidence type="ECO:0000313" key="2">
    <source>
        <dbReference type="EMBL" id="CAK0869746.1"/>
    </source>
</evidence>
<feature type="non-terminal residue" evidence="2">
    <location>
        <position position="359"/>
    </location>
</feature>
<reference evidence="2" key="1">
    <citation type="submission" date="2023-10" db="EMBL/GenBank/DDBJ databases">
        <authorList>
            <person name="Chen Y."/>
            <person name="Shah S."/>
            <person name="Dougan E. K."/>
            <person name="Thang M."/>
            <person name="Chan C."/>
        </authorList>
    </citation>
    <scope>NUCLEOTIDE SEQUENCE [LARGE SCALE GENOMIC DNA]</scope>
</reference>
<feature type="non-terminal residue" evidence="2">
    <location>
        <position position="1"/>
    </location>
</feature>
<sequence length="359" mass="37253">RLFLRATHGPAVAARGPPRREPPEEWPPSGGWARQHAGGLCPGAVGGAAGARPGQRQRRGRGRRAAVSARRCPAPDGLLRGRGPRGALGGAARRRDVAPEGRRELQLRGDLAVVARHAERRHGWGALRPERALCACRGPPPDRRHLADARGRADRRRVPRGAAAPSLAPGPALRHVQRVCPGETRLQRGRGDRRGGGLLAAVRAAAVRPPERGLARGGAGSPLQRSPSSDVRPGVRSRRRRPVPGDAHARSGPALRPGGPVDPRRAVPLLPQGRVHRRLPALAAAGPRGEPVAGGGPGPAAVGVPALPAQRRLLRRPLRLEPRGRARPRVGGGRAVAPGPLAGEGAPALPGRGAAAGGV</sequence>
<accession>A0ABN9VC48</accession>
<keyword evidence="3" id="KW-1185">Reference proteome</keyword>
<feature type="region of interest" description="Disordered" evidence="1">
    <location>
        <begin position="136"/>
        <end position="174"/>
    </location>
</feature>
<evidence type="ECO:0000256" key="1">
    <source>
        <dbReference type="SAM" id="MobiDB-lite"/>
    </source>
</evidence>
<proteinExistence type="predicted"/>
<feature type="compositionally biased region" description="Low complexity" evidence="1">
    <location>
        <begin position="27"/>
        <end position="39"/>
    </location>
</feature>
<feature type="compositionally biased region" description="Low complexity" evidence="1">
    <location>
        <begin position="65"/>
        <end position="78"/>
    </location>
</feature>
<feature type="compositionally biased region" description="Gly residues" evidence="1">
    <location>
        <begin position="40"/>
        <end position="49"/>
    </location>
</feature>
<feature type="compositionally biased region" description="Basic and acidic residues" evidence="1">
    <location>
        <begin position="140"/>
        <end position="152"/>
    </location>
</feature>
<protein>
    <submittedName>
        <fullName evidence="2">Uncharacterized protein</fullName>
    </submittedName>
</protein>
<feature type="region of interest" description="Disordered" evidence="1">
    <location>
        <begin position="208"/>
        <end position="359"/>
    </location>
</feature>
<dbReference type="Proteomes" id="UP001189429">
    <property type="component" value="Unassembled WGS sequence"/>
</dbReference>
<feature type="compositionally biased region" description="Low complexity" evidence="1">
    <location>
        <begin position="225"/>
        <end position="234"/>
    </location>
</feature>
<dbReference type="EMBL" id="CAUYUJ010016881">
    <property type="protein sequence ID" value="CAK0869746.1"/>
    <property type="molecule type" value="Genomic_DNA"/>
</dbReference>
<comment type="caution">
    <text evidence="2">The sequence shown here is derived from an EMBL/GenBank/DDBJ whole genome shotgun (WGS) entry which is preliminary data.</text>
</comment>
<feature type="compositionally biased region" description="Low complexity" evidence="1">
    <location>
        <begin position="160"/>
        <end position="174"/>
    </location>
</feature>
<organism evidence="2 3">
    <name type="scientific">Prorocentrum cordatum</name>
    <dbReference type="NCBI Taxonomy" id="2364126"/>
    <lineage>
        <taxon>Eukaryota</taxon>
        <taxon>Sar</taxon>
        <taxon>Alveolata</taxon>
        <taxon>Dinophyceae</taxon>
        <taxon>Prorocentrales</taxon>
        <taxon>Prorocentraceae</taxon>
        <taxon>Prorocentrum</taxon>
    </lineage>
</organism>
<feature type="compositionally biased region" description="Low complexity" evidence="1">
    <location>
        <begin position="280"/>
        <end position="291"/>
    </location>
</feature>
<name>A0ABN9VC48_9DINO</name>